<dbReference type="PIRSF" id="PIRSF016202">
    <property type="entry name" value="PH1107"/>
    <property type="match status" value="1"/>
</dbReference>
<comment type="caution">
    <text evidence="4">The sequence shown here is derived from an EMBL/GenBank/DDBJ whole genome shotgun (WGS) entry which is preliminary data.</text>
</comment>
<dbReference type="SUPFAM" id="SSF75005">
    <property type="entry name" value="Arabinanase/levansucrase/invertase"/>
    <property type="match status" value="1"/>
</dbReference>
<evidence type="ECO:0000256" key="3">
    <source>
        <dbReference type="ARBA" id="ARBA00024356"/>
    </source>
</evidence>
<keyword evidence="5" id="KW-1185">Reference proteome</keyword>
<name>B0MND3_9FIRM</name>
<dbReference type="EMBL" id="ABCA03000045">
    <property type="protein sequence ID" value="EDS00859.1"/>
    <property type="molecule type" value="Genomic_DNA"/>
</dbReference>
<dbReference type="AlphaFoldDB" id="B0MND3"/>
<dbReference type="GO" id="GO:0016757">
    <property type="term" value="F:glycosyltransferase activity"/>
    <property type="evidence" value="ECO:0007669"/>
    <property type="project" value="UniProtKB-KW"/>
</dbReference>
<comment type="similarity">
    <text evidence="3">Belongs to the glycosyl hydrolase 130 family.</text>
</comment>
<dbReference type="InterPro" id="IPR007184">
    <property type="entry name" value="Mannoside_phosphorylase"/>
</dbReference>
<dbReference type="Gene3D" id="2.115.10.20">
    <property type="entry name" value="Glycosyl hydrolase domain, family 43"/>
    <property type="match status" value="1"/>
</dbReference>
<evidence type="ECO:0000256" key="1">
    <source>
        <dbReference type="ARBA" id="ARBA00022676"/>
    </source>
</evidence>
<protein>
    <recommendedName>
        <fullName evidence="6">Glycosidase</fullName>
    </recommendedName>
</protein>
<accession>B0MND3</accession>
<keyword evidence="2" id="KW-0808">Transferase</keyword>
<keyword evidence="1" id="KW-0328">Glycosyltransferase</keyword>
<dbReference type="PANTHER" id="PTHR34106">
    <property type="entry name" value="GLYCOSIDASE"/>
    <property type="match status" value="1"/>
</dbReference>
<dbReference type="InterPro" id="IPR023296">
    <property type="entry name" value="Glyco_hydro_beta-prop_sf"/>
</dbReference>
<proteinExistence type="inferred from homology"/>
<organism evidence="4 5">
    <name type="scientific">[Eubacterium] siraeum DSM 15702</name>
    <dbReference type="NCBI Taxonomy" id="428128"/>
    <lineage>
        <taxon>Bacteria</taxon>
        <taxon>Bacillati</taxon>
        <taxon>Bacillota</taxon>
        <taxon>Clostridia</taxon>
        <taxon>Eubacteriales</taxon>
        <taxon>Oscillospiraceae</taxon>
        <taxon>Oscillospiraceae incertae sedis</taxon>
    </lineage>
</organism>
<dbReference type="CDD" id="cd08993">
    <property type="entry name" value="GH130"/>
    <property type="match status" value="1"/>
</dbReference>
<sequence>MTYQGESSMNVKVINGTSLPNIPWQDRPAGCKDVIWRADNNPIIPRDLLPTSNSIFNSAVVPFESEKGKFAGVFRVDDKERNMAIHAGFSEDGVHWNLNEEKVEWINDDPETAEANPWQYGYDPRCVWIEDRFWITWCNAYGWKPTIGVGWTKDFKEFHQCENAFLPFNRNGVLFPRKINGKYVMFSRPSDSGHTPFGDMYLSQSPDMKYWGEHRHVMAPMKGWESLKIGAGPIPIETSEGWLVFYHGVLQSCNGYVYSFSAAILDIDKPWKVKYRCAEYLLNPREYYECVGDVQNVTFPCAALCDADTGRIAIYYGCADTCVSMAFTTVDEVVDYVKKHSSV</sequence>
<reference evidence="4" key="1">
    <citation type="submission" date="2007-10" db="EMBL/GenBank/DDBJ databases">
        <authorList>
            <person name="Fulton L."/>
            <person name="Clifton S."/>
            <person name="Fulton B."/>
            <person name="Xu J."/>
            <person name="Minx P."/>
            <person name="Pepin K.H."/>
            <person name="Johnson M."/>
            <person name="Thiruvilangam P."/>
            <person name="Bhonagiri V."/>
            <person name="Nash W.E."/>
            <person name="Mardis E.R."/>
            <person name="Wilson R.K."/>
        </authorList>
    </citation>
    <scope>NUCLEOTIDE SEQUENCE [LARGE SCALE GENOMIC DNA]</scope>
    <source>
        <strain evidence="4">DSM 15702</strain>
    </source>
</reference>
<dbReference type="Proteomes" id="UP000005326">
    <property type="component" value="Unassembled WGS sequence"/>
</dbReference>
<gene>
    <name evidence="4" type="ORF">EUBSIR_01343</name>
</gene>
<dbReference type="Pfam" id="PF04041">
    <property type="entry name" value="Glyco_hydro_130"/>
    <property type="match status" value="1"/>
</dbReference>
<evidence type="ECO:0008006" key="6">
    <source>
        <dbReference type="Google" id="ProtNLM"/>
    </source>
</evidence>
<dbReference type="PANTHER" id="PTHR34106:SF1">
    <property type="entry name" value="1,4-BETA-MANNOSYL-N-ACETYLGLUCOSAMINE PHOSPHORYLASE"/>
    <property type="match status" value="1"/>
</dbReference>
<evidence type="ECO:0000256" key="2">
    <source>
        <dbReference type="ARBA" id="ARBA00022679"/>
    </source>
</evidence>
<evidence type="ECO:0000313" key="4">
    <source>
        <dbReference type="EMBL" id="EDS00859.1"/>
    </source>
</evidence>
<evidence type="ECO:0000313" key="5">
    <source>
        <dbReference type="Proteomes" id="UP000005326"/>
    </source>
</evidence>
<reference evidence="4" key="2">
    <citation type="submission" date="2014-06" db="EMBL/GenBank/DDBJ databases">
        <title>Draft genome sequence of Eubacterium siraeum (DSM 15702).</title>
        <authorList>
            <person name="Sudarsanam P."/>
            <person name="Ley R."/>
            <person name="Guruge J."/>
            <person name="Turnbaugh P.J."/>
            <person name="Mahowald M."/>
            <person name="Liep D."/>
            <person name="Gordon J."/>
        </authorList>
    </citation>
    <scope>NUCLEOTIDE SEQUENCE</scope>
    <source>
        <strain evidence="4">DSM 15702</strain>
    </source>
</reference>